<reference evidence="8 9" key="1">
    <citation type="submission" date="2018-10" db="EMBL/GenBank/DDBJ databases">
        <title>A collection Staphylococci species genome sequencing.</title>
        <authorList>
            <person name="Cole K."/>
        </authorList>
    </citation>
    <scope>NUCLEOTIDE SEQUENCE [LARGE SCALE GENOMIC DNA]</scope>
    <source>
        <strain evidence="9">NCTC 12218</strain>
    </source>
</reference>
<organism evidence="8 9">
    <name type="scientific">Mammaliicoccus sciuri</name>
    <name type="common">Staphylococcus sciuri</name>
    <dbReference type="NCBI Taxonomy" id="1296"/>
    <lineage>
        <taxon>Bacteria</taxon>
        <taxon>Bacillati</taxon>
        <taxon>Bacillota</taxon>
        <taxon>Bacilli</taxon>
        <taxon>Bacillales</taxon>
        <taxon>Staphylococcaceae</taxon>
        <taxon>Mammaliicoccus</taxon>
    </lineage>
</organism>
<comment type="subcellular location">
    <subcellularLocation>
        <location evidence="1">Cell membrane</location>
        <topology evidence="1">Multi-pass membrane protein</topology>
    </subcellularLocation>
</comment>
<dbReference type="AlphaFoldDB" id="A0AAJ4VJ72"/>
<accession>A0AAJ4VJ72</accession>
<feature type="transmembrane region" description="Helical" evidence="7">
    <location>
        <begin position="137"/>
        <end position="161"/>
    </location>
</feature>
<keyword evidence="3" id="KW-1003">Cell membrane</keyword>
<evidence type="ECO:0000256" key="1">
    <source>
        <dbReference type="ARBA" id="ARBA00004651"/>
    </source>
</evidence>
<keyword evidence="2" id="KW-0813">Transport</keyword>
<keyword evidence="5 7" id="KW-1133">Transmembrane helix</keyword>
<evidence type="ECO:0000256" key="4">
    <source>
        <dbReference type="ARBA" id="ARBA00022692"/>
    </source>
</evidence>
<dbReference type="InterPro" id="IPR010290">
    <property type="entry name" value="TM_effector"/>
</dbReference>
<feature type="transmembrane region" description="Helical" evidence="7">
    <location>
        <begin position="285"/>
        <end position="304"/>
    </location>
</feature>
<dbReference type="SUPFAM" id="SSF103473">
    <property type="entry name" value="MFS general substrate transporter"/>
    <property type="match status" value="1"/>
</dbReference>
<dbReference type="RefSeq" id="WP_126476406.1">
    <property type="nucleotide sequence ID" value="NZ_RXWV01000006.1"/>
</dbReference>
<feature type="transmembrane region" description="Helical" evidence="7">
    <location>
        <begin position="228"/>
        <end position="246"/>
    </location>
</feature>
<dbReference type="CDD" id="cd06173">
    <property type="entry name" value="MFS_MefA_like"/>
    <property type="match status" value="1"/>
</dbReference>
<comment type="caution">
    <text evidence="8">The sequence shown here is derived from an EMBL/GenBank/DDBJ whole genome shotgun (WGS) entry which is preliminary data.</text>
</comment>
<dbReference type="Gene3D" id="1.20.1250.20">
    <property type="entry name" value="MFS general substrate transporter like domains"/>
    <property type="match status" value="1"/>
</dbReference>
<feature type="transmembrane region" description="Helical" evidence="7">
    <location>
        <begin position="21"/>
        <end position="40"/>
    </location>
</feature>
<dbReference type="PANTHER" id="PTHR23513">
    <property type="entry name" value="INTEGRAL MEMBRANE EFFLUX PROTEIN-RELATED"/>
    <property type="match status" value="1"/>
</dbReference>
<evidence type="ECO:0000313" key="9">
    <source>
        <dbReference type="Proteomes" id="UP000274792"/>
    </source>
</evidence>
<dbReference type="EMBL" id="RXWV01000006">
    <property type="protein sequence ID" value="RTX75196.1"/>
    <property type="molecule type" value="Genomic_DNA"/>
</dbReference>
<dbReference type="Pfam" id="PF05977">
    <property type="entry name" value="MFS_3"/>
    <property type="match status" value="1"/>
</dbReference>
<feature type="transmembrane region" description="Helical" evidence="7">
    <location>
        <begin position="71"/>
        <end position="92"/>
    </location>
</feature>
<proteinExistence type="predicted"/>
<keyword evidence="6 7" id="KW-0472">Membrane</keyword>
<name>A0AAJ4VJ72_MAMSC</name>
<evidence type="ECO:0000256" key="6">
    <source>
        <dbReference type="ARBA" id="ARBA00023136"/>
    </source>
</evidence>
<feature type="transmembrane region" description="Helical" evidence="7">
    <location>
        <begin position="258"/>
        <end position="278"/>
    </location>
</feature>
<evidence type="ECO:0000313" key="8">
    <source>
        <dbReference type="EMBL" id="RTX75196.1"/>
    </source>
</evidence>
<evidence type="ECO:0000256" key="3">
    <source>
        <dbReference type="ARBA" id="ARBA00022475"/>
    </source>
</evidence>
<dbReference type="InterPro" id="IPR036259">
    <property type="entry name" value="MFS_trans_sf"/>
</dbReference>
<sequence length="401" mass="44707">MHKSSFRFLWIGQSLANSGDVFYMVGLIAIIYGISGSVTYMAFVPFFITTSRFLSGMIAPLIIERVQLKSLLAYSQFGKTILILILGCYTEFFPSSSTIFLIFLLVIAISFLDGWANPARNALVPIFIEQDFLVKANSFLAILDQTIRLGGWTVGGILVAIIGGKNVIWLTFLLFVASTIMMFLIQNVDKNGFSQEKQKKPTNWDILKEGWITIWHTPTLRTISIVEFFESIANVVWVAAIMYIYVEQVLQTSEQWWGYINASFFAGLMIGGFCSLKWSHLVTRLSSYVIVVGSFGASLTTLMFGLVSTPWIALVISLIFGIVNQIKDVAQQTAVQKSVVHRLLPKIYSAKDALVTATFGVSSLVLGNLTDMFGVRFTFLLAATLLFISTIFLMTNRKKIS</sequence>
<evidence type="ECO:0000256" key="5">
    <source>
        <dbReference type="ARBA" id="ARBA00022989"/>
    </source>
</evidence>
<dbReference type="GO" id="GO:0005886">
    <property type="term" value="C:plasma membrane"/>
    <property type="evidence" value="ECO:0007669"/>
    <property type="project" value="UniProtKB-SubCell"/>
</dbReference>
<protein>
    <submittedName>
        <fullName evidence="8">MFS transporter</fullName>
    </submittedName>
</protein>
<evidence type="ECO:0000256" key="7">
    <source>
        <dbReference type="SAM" id="Phobius"/>
    </source>
</evidence>
<keyword evidence="4 7" id="KW-0812">Transmembrane</keyword>
<evidence type="ECO:0000256" key="2">
    <source>
        <dbReference type="ARBA" id="ARBA00022448"/>
    </source>
</evidence>
<dbReference type="Proteomes" id="UP000274792">
    <property type="component" value="Unassembled WGS sequence"/>
</dbReference>
<feature type="transmembrane region" description="Helical" evidence="7">
    <location>
        <begin position="373"/>
        <end position="395"/>
    </location>
</feature>
<feature type="transmembrane region" description="Helical" evidence="7">
    <location>
        <begin position="98"/>
        <end position="116"/>
    </location>
</feature>
<gene>
    <name evidence="8" type="ORF">CD117_01030</name>
</gene>
<feature type="transmembrane region" description="Helical" evidence="7">
    <location>
        <begin position="167"/>
        <end position="185"/>
    </location>
</feature>
<dbReference type="PANTHER" id="PTHR23513:SF19">
    <property type="entry name" value="MAJOR FACILITATOR SUPERFAMILY (MFS) PROFILE DOMAIN-CONTAINING PROTEIN"/>
    <property type="match status" value="1"/>
</dbReference>